<accession>A0ACC0BFU1</accession>
<proteinExistence type="predicted"/>
<dbReference type="Proteomes" id="UP001060085">
    <property type="component" value="Linkage Group LG03"/>
</dbReference>
<gene>
    <name evidence="1" type="ORF">M9H77_11848</name>
</gene>
<sequence>MVWEPIFWLGCFLTNMTLIAFNIYQITCLSDLEADYLNPYESSARINSVVIPEFLVHGVFCFLFLVTGHWLFFLITCFPAYHNARKFMKRQHLMDVTEAFRHIDAQKRIRVFKLGFYLVLFVFVLIRSFTAGTFSILLSIFHDNNEELDIRSSVLEF</sequence>
<comment type="caution">
    <text evidence="1">The sequence shown here is derived from an EMBL/GenBank/DDBJ whole genome shotgun (WGS) entry which is preliminary data.</text>
</comment>
<evidence type="ECO:0000313" key="2">
    <source>
        <dbReference type="Proteomes" id="UP001060085"/>
    </source>
</evidence>
<keyword evidence="2" id="KW-1185">Reference proteome</keyword>
<evidence type="ECO:0000313" key="1">
    <source>
        <dbReference type="EMBL" id="KAI5671484.1"/>
    </source>
</evidence>
<reference evidence="2" key="1">
    <citation type="journal article" date="2023" name="Nat. Plants">
        <title>Single-cell RNA sequencing provides a high-resolution roadmap for understanding the multicellular compartmentation of specialized metabolism.</title>
        <authorList>
            <person name="Sun S."/>
            <person name="Shen X."/>
            <person name="Li Y."/>
            <person name="Li Y."/>
            <person name="Wang S."/>
            <person name="Li R."/>
            <person name="Zhang H."/>
            <person name="Shen G."/>
            <person name="Guo B."/>
            <person name="Wei J."/>
            <person name="Xu J."/>
            <person name="St-Pierre B."/>
            <person name="Chen S."/>
            <person name="Sun C."/>
        </authorList>
    </citation>
    <scope>NUCLEOTIDE SEQUENCE [LARGE SCALE GENOMIC DNA]</scope>
</reference>
<protein>
    <submittedName>
        <fullName evidence="1">Uncharacterized protein</fullName>
    </submittedName>
</protein>
<dbReference type="EMBL" id="CM044703">
    <property type="protein sequence ID" value="KAI5671484.1"/>
    <property type="molecule type" value="Genomic_DNA"/>
</dbReference>
<organism evidence="1 2">
    <name type="scientific">Catharanthus roseus</name>
    <name type="common">Madagascar periwinkle</name>
    <name type="synonym">Vinca rosea</name>
    <dbReference type="NCBI Taxonomy" id="4058"/>
    <lineage>
        <taxon>Eukaryota</taxon>
        <taxon>Viridiplantae</taxon>
        <taxon>Streptophyta</taxon>
        <taxon>Embryophyta</taxon>
        <taxon>Tracheophyta</taxon>
        <taxon>Spermatophyta</taxon>
        <taxon>Magnoliopsida</taxon>
        <taxon>eudicotyledons</taxon>
        <taxon>Gunneridae</taxon>
        <taxon>Pentapetalae</taxon>
        <taxon>asterids</taxon>
        <taxon>lamiids</taxon>
        <taxon>Gentianales</taxon>
        <taxon>Apocynaceae</taxon>
        <taxon>Rauvolfioideae</taxon>
        <taxon>Vinceae</taxon>
        <taxon>Catharanthinae</taxon>
        <taxon>Catharanthus</taxon>
    </lineage>
</organism>
<name>A0ACC0BFU1_CATRO</name>